<keyword evidence="1" id="KW-0472">Membrane</keyword>
<evidence type="ECO:0000313" key="4">
    <source>
        <dbReference type="Proteomes" id="UP000441354"/>
    </source>
</evidence>
<evidence type="ECO:0000313" key="3">
    <source>
        <dbReference type="EMBL" id="KAB2335385.1"/>
    </source>
</evidence>
<gene>
    <name evidence="3" type="ORF">F7732_02090</name>
</gene>
<feature type="chain" id="PRO_5031530085" evidence="2">
    <location>
        <begin position="28"/>
        <end position="794"/>
    </location>
</feature>
<protein>
    <submittedName>
        <fullName evidence="3">Uncharacterized protein</fullName>
    </submittedName>
</protein>
<comment type="caution">
    <text evidence="3">The sequence shown here is derived from an EMBL/GenBank/DDBJ whole genome shotgun (WGS) entry which is preliminary data.</text>
</comment>
<dbReference type="CDD" id="cd03143">
    <property type="entry name" value="A4_beta-galactosidase_middle_domain"/>
    <property type="match status" value="1"/>
</dbReference>
<feature type="transmembrane region" description="Helical" evidence="1">
    <location>
        <begin position="369"/>
        <end position="387"/>
    </location>
</feature>
<feature type="signal peptide" evidence="2">
    <location>
        <begin position="1"/>
        <end position="27"/>
    </location>
</feature>
<sequence length="794" mass="87469">MKKTKILILLLCSLFFFSYLFPQQVTAAEESGLTITVDEGFDGKVKRGEGFPVVLNVENSGEDFSGSVLVSFYPSYNSGGSIPVKIEVPAGETRTFQLSLPGMTEDHQSYYQNEPSIHVFEGDWQDGEQLTYKGDKAVKPKFIDDATTFIGVLSENYDRLKELRTTASATMAELNPDILPAQAMGLESIDVMIVDEFSLSQLSDAQQNAIKEWIKVGGTLIAGAAPDAQATYGGLFELLPMKPDKEADASAEFLKLGSSIEELPFNELPFFTGQVAEGAEVLIKNGELPAVVRSLYGSGMILQSSFSLGDEPLSAWKDYDTWFVNLLKYSDAGQISNANMHGGFYDSLYWEFAEANEYFPASNVSIEQLIGLLAIYIIIVVPILYFILRKMDKREHSWWVIPALSILMAAVIFTIGAKDRISQAQLNQMGVYYEENNQLSGLQAATLLSNTSGEYAIEYPSGAFRPVSGGGGGNSLNDPMRGAIFAEQVKTSSVIFPKTDYWSTQTIYGKANHAAEGGFASELTLSDKILTGTVTNHYDYDFSEVFIWSGSQKIKLGALKKGETLEVNKQINQSILTKPTSNGYGGINYNQSDIDKVKREQLEYSAVNYVLNEHMEAAKPVIAGITSQSVIDITVADKDEKQNNINMIISSADVQQNITGAFTLKQETLKTDLQVISGHIYEEMMYGTDYEVNLDNGEYEYKIELPEQLKGKDVTLTELKLAFRNPTIEYSLLNAASEEWLPLESDKTATLKESDSVNEFVSPEGVIVLKLTKNTGGDPYVQMPNISIKGEVAP</sequence>
<keyword evidence="2" id="KW-0732">Signal</keyword>
<dbReference type="InterPro" id="IPR029062">
    <property type="entry name" value="Class_I_gatase-like"/>
</dbReference>
<keyword evidence="4" id="KW-1185">Reference proteome</keyword>
<dbReference type="OrthoDB" id="137965at2"/>
<accession>A0A7V7RPW2</accession>
<keyword evidence="1" id="KW-1133">Transmembrane helix</keyword>
<feature type="transmembrane region" description="Helical" evidence="1">
    <location>
        <begin position="399"/>
        <end position="417"/>
    </location>
</feature>
<keyword evidence="1" id="KW-0812">Transmembrane</keyword>
<reference evidence="3 4" key="1">
    <citation type="journal article" date="2014" name="Arch. Microbiol.">
        <title>Bacillus mesophilum sp. nov., strain IITR-54T, a novel 4-chlorobiphenyl dechlorinating bacterium.</title>
        <authorList>
            <person name="Manickam N."/>
            <person name="Singh N.K."/>
            <person name="Bajaj A."/>
            <person name="Kumar R.M."/>
            <person name="Kaur G."/>
            <person name="Kaur N."/>
            <person name="Bala M."/>
            <person name="Kumar A."/>
            <person name="Mayilraj S."/>
        </authorList>
    </citation>
    <scope>NUCLEOTIDE SEQUENCE [LARGE SCALE GENOMIC DNA]</scope>
    <source>
        <strain evidence="3 4">IITR-54</strain>
    </source>
</reference>
<dbReference type="RefSeq" id="WP_151572036.1">
    <property type="nucleotide sequence ID" value="NZ_WBOT01000001.1"/>
</dbReference>
<dbReference type="Gene3D" id="3.40.50.880">
    <property type="match status" value="1"/>
</dbReference>
<name>A0A7V7RPW2_9BACI</name>
<proteinExistence type="predicted"/>
<organism evidence="3 4">
    <name type="scientific">Bacillus mesophilum</name>
    <dbReference type="NCBI Taxonomy" id="1071718"/>
    <lineage>
        <taxon>Bacteria</taxon>
        <taxon>Bacillati</taxon>
        <taxon>Bacillota</taxon>
        <taxon>Bacilli</taxon>
        <taxon>Bacillales</taxon>
        <taxon>Bacillaceae</taxon>
        <taxon>Bacillus</taxon>
    </lineage>
</organism>
<dbReference type="AlphaFoldDB" id="A0A7V7RPW2"/>
<dbReference type="SUPFAM" id="SSF52317">
    <property type="entry name" value="Class I glutamine amidotransferase-like"/>
    <property type="match status" value="1"/>
</dbReference>
<dbReference type="EMBL" id="WBOT01000001">
    <property type="protein sequence ID" value="KAB2335385.1"/>
    <property type="molecule type" value="Genomic_DNA"/>
</dbReference>
<evidence type="ECO:0000256" key="1">
    <source>
        <dbReference type="SAM" id="Phobius"/>
    </source>
</evidence>
<evidence type="ECO:0000256" key="2">
    <source>
        <dbReference type="SAM" id="SignalP"/>
    </source>
</evidence>
<dbReference type="Proteomes" id="UP000441354">
    <property type="component" value="Unassembled WGS sequence"/>
</dbReference>